<evidence type="ECO:0000313" key="2">
    <source>
        <dbReference type="EMBL" id="KAK4435109.1"/>
    </source>
</evidence>
<dbReference type="EMBL" id="JACGWO010000002">
    <property type="protein sequence ID" value="KAK4435109.1"/>
    <property type="molecule type" value="Genomic_DNA"/>
</dbReference>
<feature type="region of interest" description="Disordered" evidence="1">
    <location>
        <begin position="101"/>
        <end position="125"/>
    </location>
</feature>
<name>A0AAE2CUZ5_9LAMI</name>
<reference evidence="2" key="1">
    <citation type="submission" date="2020-06" db="EMBL/GenBank/DDBJ databases">
        <authorList>
            <person name="Li T."/>
            <person name="Hu X."/>
            <person name="Zhang T."/>
            <person name="Song X."/>
            <person name="Zhang H."/>
            <person name="Dai N."/>
            <person name="Sheng W."/>
            <person name="Hou X."/>
            <person name="Wei L."/>
        </authorList>
    </citation>
    <scope>NUCLEOTIDE SEQUENCE</scope>
    <source>
        <strain evidence="2">3651</strain>
        <tissue evidence="2">Leaf</tissue>
    </source>
</reference>
<comment type="caution">
    <text evidence="2">The sequence shown here is derived from an EMBL/GenBank/DDBJ whole genome shotgun (WGS) entry which is preliminary data.</text>
</comment>
<organism evidence="2 3">
    <name type="scientific">Sesamum alatum</name>
    <dbReference type="NCBI Taxonomy" id="300844"/>
    <lineage>
        <taxon>Eukaryota</taxon>
        <taxon>Viridiplantae</taxon>
        <taxon>Streptophyta</taxon>
        <taxon>Embryophyta</taxon>
        <taxon>Tracheophyta</taxon>
        <taxon>Spermatophyta</taxon>
        <taxon>Magnoliopsida</taxon>
        <taxon>eudicotyledons</taxon>
        <taxon>Gunneridae</taxon>
        <taxon>Pentapetalae</taxon>
        <taxon>asterids</taxon>
        <taxon>lamiids</taxon>
        <taxon>Lamiales</taxon>
        <taxon>Pedaliaceae</taxon>
        <taxon>Sesamum</taxon>
    </lineage>
</organism>
<evidence type="ECO:0000256" key="1">
    <source>
        <dbReference type="SAM" id="MobiDB-lite"/>
    </source>
</evidence>
<feature type="compositionally biased region" description="Polar residues" evidence="1">
    <location>
        <begin position="104"/>
        <end position="113"/>
    </location>
</feature>
<protein>
    <submittedName>
        <fullName evidence="2">Uncharacterized protein</fullName>
    </submittedName>
</protein>
<evidence type="ECO:0000313" key="3">
    <source>
        <dbReference type="Proteomes" id="UP001293254"/>
    </source>
</evidence>
<dbReference type="Proteomes" id="UP001293254">
    <property type="component" value="Unassembled WGS sequence"/>
</dbReference>
<keyword evidence="3" id="KW-1185">Reference proteome</keyword>
<accession>A0AAE2CUZ5</accession>
<sequence>MILCSRGQSITVSKTPFLSAPHHRSSTPDTPHGSAIFTLPSTKPLSTTITHTLSRSSAIQLCPTTHIHPIPSSSVPIPSLDNAQTTPCSFAQNHFLEYTPKPHISSNAPITTDNPERPHVYPRPY</sequence>
<proteinExistence type="predicted"/>
<dbReference type="AlphaFoldDB" id="A0AAE2CUZ5"/>
<gene>
    <name evidence="2" type="ORF">Salat_0674200</name>
</gene>
<reference evidence="2" key="2">
    <citation type="journal article" date="2024" name="Plant">
        <title>Genomic evolution and insights into agronomic trait innovations of Sesamum species.</title>
        <authorList>
            <person name="Miao H."/>
            <person name="Wang L."/>
            <person name="Qu L."/>
            <person name="Liu H."/>
            <person name="Sun Y."/>
            <person name="Le M."/>
            <person name="Wang Q."/>
            <person name="Wei S."/>
            <person name="Zheng Y."/>
            <person name="Lin W."/>
            <person name="Duan Y."/>
            <person name="Cao H."/>
            <person name="Xiong S."/>
            <person name="Wang X."/>
            <person name="Wei L."/>
            <person name="Li C."/>
            <person name="Ma Q."/>
            <person name="Ju M."/>
            <person name="Zhao R."/>
            <person name="Li G."/>
            <person name="Mu C."/>
            <person name="Tian Q."/>
            <person name="Mei H."/>
            <person name="Zhang T."/>
            <person name="Gao T."/>
            <person name="Zhang H."/>
        </authorList>
    </citation>
    <scope>NUCLEOTIDE SEQUENCE</scope>
    <source>
        <strain evidence="2">3651</strain>
    </source>
</reference>